<protein>
    <submittedName>
        <fullName evidence="3">G3656 protein</fullName>
    </submittedName>
</protein>
<gene>
    <name evidence="3" type="primary">g3656</name>
    <name evidence="3" type="ORF">VP750_LOCUS3121</name>
</gene>
<dbReference type="InterPro" id="IPR002939">
    <property type="entry name" value="DnaJ_C"/>
</dbReference>
<dbReference type="Proteomes" id="UP001497392">
    <property type="component" value="Unassembled WGS sequence"/>
</dbReference>
<dbReference type="SMART" id="SM00271">
    <property type="entry name" value="DnaJ"/>
    <property type="match status" value="1"/>
</dbReference>
<evidence type="ECO:0000259" key="2">
    <source>
        <dbReference type="PROSITE" id="PS50076"/>
    </source>
</evidence>
<proteinExistence type="predicted"/>
<dbReference type="InterPro" id="IPR051339">
    <property type="entry name" value="DnaJ_subfamily_B"/>
</dbReference>
<evidence type="ECO:0000313" key="4">
    <source>
        <dbReference type="Proteomes" id="UP001497392"/>
    </source>
</evidence>
<dbReference type="SUPFAM" id="SSF46565">
    <property type="entry name" value="Chaperone J-domain"/>
    <property type="match status" value="1"/>
</dbReference>
<sequence>MGKDYYKILGVSKSATDDEIKKAYRKLAVKHHPDKNPDNQQAAAEKFKEVSEAFEVLSDSNKREVFDRYGEEGLKAGPGMGGGAGPGGMPGGAHFQATNPEEIFSKFFGGGSPFGGGADDIFSSFLGGGRGGGMHSGMGGMPGGMFGGMGGMPGMNGRGAGPRQDAAIEHALPCSLEELYKGTSKRMKISRNVTDASGRSERVSETLTVDVKPGWKKGTRVTFPKKGDERPGTAPADLVFNIEEKPHQKFSREGNDLVYNAKLPLVDALCGATVRLTTLDGRPLTVSVNDVARPNTEKRVRGEGMPISKTPGQKGDLRVRFDVQFPRTLTDQQKAGLRQLLPSS</sequence>
<reference evidence="3 4" key="1">
    <citation type="submission" date="2024-06" db="EMBL/GenBank/DDBJ databases">
        <authorList>
            <person name="Kraege A."/>
            <person name="Thomma B."/>
        </authorList>
    </citation>
    <scope>NUCLEOTIDE SEQUENCE [LARGE SCALE GENOMIC DNA]</scope>
</reference>
<keyword evidence="1" id="KW-0143">Chaperone</keyword>
<name>A0ABP1FV84_9CHLO</name>
<dbReference type="PROSITE" id="PS50076">
    <property type="entry name" value="DNAJ_2"/>
    <property type="match status" value="1"/>
</dbReference>
<dbReference type="Gene3D" id="1.10.287.110">
    <property type="entry name" value="DnaJ domain"/>
    <property type="match status" value="1"/>
</dbReference>
<feature type="domain" description="J" evidence="2">
    <location>
        <begin position="4"/>
        <end position="70"/>
    </location>
</feature>
<dbReference type="CDD" id="cd10747">
    <property type="entry name" value="DnaJ_C"/>
    <property type="match status" value="1"/>
</dbReference>
<dbReference type="PANTHER" id="PTHR24078:SF553">
    <property type="entry name" value="DNAJ HOMOLOG SUBFAMILY B MEMBER 5"/>
    <property type="match status" value="1"/>
</dbReference>
<evidence type="ECO:0000313" key="3">
    <source>
        <dbReference type="EMBL" id="CAL5221462.1"/>
    </source>
</evidence>
<dbReference type="InterPro" id="IPR018253">
    <property type="entry name" value="DnaJ_domain_CS"/>
</dbReference>
<dbReference type="EMBL" id="CAXHTA020000005">
    <property type="protein sequence ID" value="CAL5221462.1"/>
    <property type="molecule type" value="Genomic_DNA"/>
</dbReference>
<dbReference type="PRINTS" id="PR00625">
    <property type="entry name" value="JDOMAIN"/>
</dbReference>
<evidence type="ECO:0000256" key="1">
    <source>
        <dbReference type="ARBA" id="ARBA00023186"/>
    </source>
</evidence>
<dbReference type="InterPro" id="IPR036869">
    <property type="entry name" value="J_dom_sf"/>
</dbReference>
<dbReference type="InterPro" id="IPR008971">
    <property type="entry name" value="HSP40/DnaJ_pept-bd"/>
</dbReference>
<dbReference type="PROSITE" id="PS00636">
    <property type="entry name" value="DNAJ_1"/>
    <property type="match status" value="1"/>
</dbReference>
<dbReference type="CDD" id="cd06257">
    <property type="entry name" value="DnaJ"/>
    <property type="match status" value="1"/>
</dbReference>
<dbReference type="SUPFAM" id="SSF49493">
    <property type="entry name" value="HSP40/DnaJ peptide-binding domain"/>
    <property type="match status" value="2"/>
</dbReference>
<dbReference type="Pfam" id="PF00226">
    <property type="entry name" value="DnaJ"/>
    <property type="match status" value="1"/>
</dbReference>
<dbReference type="PANTHER" id="PTHR24078">
    <property type="entry name" value="DNAJ HOMOLOG SUBFAMILY C MEMBER"/>
    <property type="match status" value="1"/>
</dbReference>
<dbReference type="Gene3D" id="2.60.260.20">
    <property type="entry name" value="Urease metallochaperone UreE, N-terminal domain"/>
    <property type="match status" value="2"/>
</dbReference>
<comment type="caution">
    <text evidence="3">The sequence shown here is derived from an EMBL/GenBank/DDBJ whole genome shotgun (WGS) entry which is preliminary data.</text>
</comment>
<dbReference type="InterPro" id="IPR001623">
    <property type="entry name" value="DnaJ_domain"/>
</dbReference>
<accession>A0ABP1FV84</accession>
<organism evidence="3 4">
    <name type="scientific">Coccomyxa viridis</name>
    <dbReference type="NCBI Taxonomy" id="1274662"/>
    <lineage>
        <taxon>Eukaryota</taxon>
        <taxon>Viridiplantae</taxon>
        <taxon>Chlorophyta</taxon>
        <taxon>core chlorophytes</taxon>
        <taxon>Trebouxiophyceae</taxon>
        <taxon>Trebouxiophyceae incertae sedis</taxon>
        <taxon>Coccomyxaceae</taxon>
        <taxon>Coccomyxa</taxon>
    </lineage>
</organism>
<dbReference type="Pfam" id="PF01556">
    <property type="entry name" value="DnaJ_C"/>
    <property type="match status" value="1"/>
</dbReference>
<keyword evidence="4" id="KW-1185">Reference proteome</keyword>